<dbReference type="FunFam" id="1.20.1250.20:FF:000078">
    <property type="entry name" value="MFS maltose transporter, putative"/>
    <property type="match status" value="1"/>
</dbReference>
<feature type="transmembrane region" description="Helical" evidence="7">
    <location>
        <begin position="410"/>
        <end position="433"/>
    </location>
</feature>
<keyword evidence="5 7" id="KW-0472">Membrane</keyword>
<evidence type="ECO:0000256" key="3">
    <source>
        <dbReference type="ARBA" id="ARBA00022692"/>
    </source>
</evidence>
<protein>
    <submittedName>
        <fullName evidence="9">Major facilitator superfamily protein</fullName>
    </submittedName>
</protein>
<dbReference type="SUPFAM" id="SSF103473">
    <property type="entry name" value="MFS general substrate transporter"/>
    <property type="match status" value="1"/>
</dbReference>
<dbReference type="PROSITE" id="PS00217">
    <property type="entry name" value="SUGAR_TRANSPORT_2"/>
    <property type="match status" value="1"/>
</dbReference>
<evidence type="ECO:0000256" key="7">
    <source>
        <dbReference type="SAM" id="Phobius"/>
    </source>
</evidence>
<dbReference type="Proteomes" id="UP001174691">
    <property type="component" value="Unassembled WGS sequence"/>
</dbReference>
<evidence type="ECO:0000256" key="5">
    <source>
        <dbReference type="ARBA" id="ARBA00023136"/>
    </source>
</evidence>
<proteinExistence type="inferred from homology"/>
<name>A0AA38S3S1_9PEZI</name>
<gene>
    <name evidence="9" type="ORF">NKR19_g5393</name>
</gene>
<dbReference type="InterPro" id="IPR005828">
    <property type="entry name" value="MFS_sugar_transport-like"/>
</dbReference>
<feature type="region of interest" description="Disordered" evidence="6">
    <location>
        <begin position="18"/>
        <end position="41"/>
    </location>
</feature>
<dbReference type="PANTHER" id="PTHR48022">
    <property type="entry name" value="PLASTIDIC GLUCOSE TRANSPORTER 4"/>
    <property type="match status" value="1"/>
</dbReference>
<dbReference type="AlphaFoldDB" id="A0AA38S3S1"/>
<dbReference type="PROSITE" id="PS50850">
    <property type="entry name" value="MFS"/>
    <property type="match status" value="1"/>
</dbReference>
<evidence type="ECO:0000313" key="10">
    <source>
        <dbReference type="Proteomes" id="UP001174691"/>
    </source>
</evidence>
<feature type="transmembrane region" description="Helical" evidence="7">
    <location>
        <begin position="226"/>
        <end position="245"/>
    </location>
</feature>
<dbReference type="GO" id="GO:0016020">
    <property type="term" value="C:membrane"/>
    <property type="evidence" value="ECO:0007669"/>
    <property type="project" value="UniProtKB-SubCell"/>
</dbReference>
<feature type="transmembrane region" description="Helical" evidence="7">
    <location>
        <begin position="134"/>
        <end position="152"/>
    </location>
</feature>
<evidence type="ECO:0000256" key="6">
    <source>
        <dbReference type="SAM" id="MobiDB-lite"/>
    </source>
</evidence>
<dbReference type="PANTHER" id="PTHR48022:SF10">
    <property type="entry name" value="MAJOR FACILITATOR SUPERFAMILY (MFS) PROFILE DOMAIN-CONTAINING PROTEIN"/>
    <property type="match status" value="1"/>
</dbReference>
<feature type="transmembrane region" description="Helical" evidence="7">
    <location>
        <begin position="158"/>
        <end position="181"/>
    </location>
</feature>
<feature type="domain" description="Major facilitator superfamily (MFS) profile" evidence="8">
    <location>
        <begin position="56"/>
        <end position="503"/>
    </location>
</feature>
<evidence type="ECO:0000256" key="1">
    <source>
        <dbReference type="ARBA" id="ARBA00004141"/>
    </source>
</evidence>
<evidence type="ECO:0000256" key="4">
    <source>
        <dbReference type="ARBA" id="ARBA00022989"/>
    </source>
</evidence>
<feature type="transmembrane region" description="Helical" evidence="7">
    <location>
        <begin position="49"/>
        <end position="69"/>
    </location>
</feature>
<evidence type="ECO:0000313" key="9">
    <source>
        <dbReference type="EMBL" id="KAJ9150114.1"/>
    </source>
</evidence>
<comment type="subcellular location">
    <subcellularLocation>
        <location evidence="1">Membrane</location>
        <topology evidence="1">Multi-pass membrane protein</topology>
    </subcellularLocation>
</comment>
<dbReference type="InterPro" id="IPR005829">
    <property type="entry name" value="Sugar_transporter_CS"/>
</dbReference>
<evidence type="ECO:0000256" key="2">
    <source>
        <dbReference type="ARBA" id="ARBA00010992"/>
    </source>
</evidence>
<organism evidence="9 10">
    <name type="scientific">Coniochaeta hoffmannii</name>
    <dbReference type="NCBI Taxonomy" id="91930"/>
    <lineage>
        <taxon>Eukaryota</taxon>
        <taxon>Fungi</taxon>
        <taxon>Dikarya</taxon>
        <taxon>Ascomycota</taxon>
        <taxon>Pezizomycotina</taxon>
        <taxon>Sordariomycetes</taxon>
        <taxon>Sordariomycetidae</taxon>
        <taxon>Coniochaetales</taxon>
        <taxon>Coniochaetaceae</taxon>
        <taxon>Coniochaeta</taxon>
    </lineage>
</organism>
<reference evidence="9" key="1">
    <citation type="submission" date="2022-07" db="EMBL/GenBank/DDBJ databases">
        <title>Fungi with potential for degradation of polypropylene.</title>
        <authorList>
            <person name="Gostincar C."/>
        </authorList>
    </citation>
    <scope>NUCLEOTIDE SEQUENCE</scope>
    <source>
        <strain evidence="9">EXF-13287</strain>
    </source>
</reference>
<dbReference type="InterPro" id="IPR036259">
    <property type="entry name" value="MFS_trans_sf"/>
</dbReference>
<keyword evidence="10" id="KW-1185">Reference proteome</keyword>
<feature type="transmembrane region" description="Helical" evidence="7">
    <location>
        <begin position="376"/>
        <end position="398"/>
    </location>
</feature>
<feature type="transmembrane region" description="Helical" evidence="7">
    <location>
        <begin position="107"/>
        <end position="127"/>
    </location>
</feature>
<dbReference type="Pfam" id="PF00083">
    <property type="entry name" value="Sugar_tr"/>
    <property type="match status" value="1"/>
</dbReference>
<dbReference type="GO" id="GO:0005351">
    <property type="term" value="F:carbohydrate:proton symporter activity"/>
    <property type="evidence" value="ECO:0007669"/>
    <property type="project" value="TreeGrafter"/>
</dbReference>
<feature type="transmembrane region" description="Helical" evidence="7">
    <location>
        <begin position="314"/>
        <end position="338"/>
    </location>
</feature>
<dbReference type="EMBL" id="JANBVN010000074">
    <property type="protein sequence ID" value="KAJ9150114.1"/>
    <property type="molecule type" value="Genomic_DNA"/>
</dbReference>
<dbReference type="InterPro" id="IPR020846">
    <property type="entry name" value="MFS_dom"/>
</dbReference>
<keyword evidence="4 7" id="KW-1133">Transmembrane helix</keyword>
<evidence type="ECO:0000259" key="8">
    <source>
        <dbReference type="PROSITE" id="PS50850"/>
    </source>
</evidence>
<feature type="transmembrane region" description="Helical" evidence="7">
    <location>
        <begin position="193"/>
        <end position="214"/>
    </location>
</feature>
<dbReference type="Gene3D" id="1.20.1250.20">
    <property type="entry name" value="MFS general substrate transporter like domains"/>
    <property type="match status" value="1"/>
</dbReference>
<comment type="caution">
    <text evidence="9">The sequence shown here is derived from an EMBL/GenBank/DDBJ whole genome shotgun (WGS) entry which is preliminary data.</text>
</comment>
<accession>A0AA38S3S1</accession>
<keyword evidence="3 7" id="KW-0812">Transmembrane</keyword>
<sequence length="559" mass="61966">MSDVTQKTALPAGTASLSDKNTAVQTQHTLESASSNDEYRGKRDDSVKAHFRFLWVTVLVGCALLEYGFDKGIVGSFQAMVGFLKVFGYQDPRVPAGWNIASTPQQIISSFMLLGAFISCFATGPLGSVLGRRWCIVFGVILLIVSIIIMVVTTSMGLLYFSRLVMGFGNGLVMTFTMVYVSELAPAKLRGLAYGFMTTWITAGTAIGLLIANATQAMDSRLCYQIPLYVLFAMPVVTIVTMPFMPESPRWLLLQGKEEQALKSLTWIRNGAYDELALRSEFEEMRLNALHDLEMQSKWLVFDLLRGTNLRRTMLCLGVGLINAGIGAMFVLAFGTYFFKVTGVTKPFKWIVLTQWIGVIGLLFAYYLLDRVGRRTLLLIGTTACGLSMLVLGVMFSVPSLKGTIGLQVGIIFLTSWFQFFFNFGVVPITYLVAGELPAQNMRAYTAGISTGTGYVAGWLTTFTAPYFINPANLNWGGKYGYIWFGSSFLVVAFIYFLVPEVQGRSLEEIEEMFDKRLPAKDFPKYVSENVEIARREAEKDLYGPDGEKAAIMHAESRV</sequence>
<feature type="transmembrane region" description="Helical" evidence="7">
    <location>
        <begin position="445"/>
        <end position="469"/>
    </location>
</feature>
<comment type="similarity">
    <text evidence="2">Belongs to the major facilitator superfamily. Sugar transporter (TC 2.A.1.1) family.</text>
</comment>
<dbReference type="InterPro" id="IPR050360">
    <property type="entry name" value="MFS_Sugar_Transporters"/>
</dbReference>
<feature type="compositionally biased region" description="Polar residues" evidence="6">
    <location>
        <begin position="18"/>
        <end position="36"/>
    </location>
</feature>
<feature type="transmembrane region" description="Helical" evidence="7">
    <location>
        <begin position="481"/>
        <end position="499"/>
    </location>
</feature>
<feature type="transmembrane region" description="Helical" evidence="7">
    <location>
        <begin position="350"/>
        <end position="369"/>
    </location>
</feature>